<dbReference type="Proteomes" id="UP001157502">
    <property type="component" value="Chromosome 26"/>
</dbReference>
<evidence type="ECO:0000313" key="2">
    <source>
        <dbReference type="Proteomes" id="UP001157502"/>
    </source>
</evidence>
<protein>
    <submittedName>
        <fullName evidence="1">Uncharacterized protein</fullName>
    </submittedName>
</protein>
<proteinExistence type="predicted"/>
<keyword evidence="2" id="KW-1185">Reference proteome</keyword>
<accession>A0ACC2FJB5</accession>
<gene>
    <name evidence="1" type="ORF">DPEC_G00283680</name>
</gene>
<name>A0ACC2FJB5_DALPE</name>
<organism evidence="1 2">
    <name type="scientific">Dallia pectoralis</name>
    <name type="common">Alaska blackfish</name>
    <dbReference type="NCBI Taxonomy" id="75939"/>
    <lineage>
        <taxon>Eukaryota</taxon>
        <taxon>Metazoa</taxon>
        <taxon>Chordata</taxon>
        <taxon>Craniata</taxon>
        <taxon>Vertebrata</taxon>
        <taxon>Euteleostomi</taxon>
        <taxon>Actinopterygii</taxon>
        <taxon>Neopterygii</taxon>
        <taxon>Teleostei</taxon>
        <taxon>Protacanthopterygii</taxon>
        <taxon>Esociformes</taxon>
        <taxon>Umbridae</taxon>
        <taxon>Dallia</taxon>
    </lineage>
</organism>
<reference evidence="1" key="1">
    <citation type="submission" date="2021-05" db="EMBL/GenBank/DDBJ databases">
        <authorList>
            <person name="Pan Q."/>
            <person name="Jouanno E."/>
            <person name="Zahm M."/>
            <person name="Klopp C."/>
            <person name="Cabau C."/>
            <person name="Louis A."/>
            <person name="Berthelot C."/>
            <person name="Parey E."/>
            <person name="Roest Crollius H."/>
            <person name="Montfort J."/>
            <person name="Robinson-Rechavi M."/>
            <person name="Bouchez O."/>
            <person name="Lampietro C."/>
            <person name="Lopez Roques C."/>
            <person name="Donnadieu C."/>
            <person name="Postlethwait J."/>
            <person name="Bobe J."/>
            <person name="Dillon D."/>
            <person name="Chandos A."/>
            <person name="von Hippel F."/>
            <person name="Guiguen Y."/>
        </authorList>
    </citation>
    <scope>NUCLEOTIDE SEQUENCE</scope>
    <source>
        <strain evidence="1">YG-Jan2019</strain>
    </source>
</reference>
<comment type="caution">
    <text evidence="1">The sequence shown here is derived from an EMBL/GenBank/DDBJ whole genome shotgun (WGS) entry which is preliminary data.</text>
</comment>
<sequence length="164" mass="17858">MLFKRTQTGMSRHASVCTRRKPSCETVSAHDICMLDGIFRSIVQIVICVSALCPRTRTPDGGDRRPAMLRQPAGGTQRYNINTQTCYVNIQLTSLQSARRIPRWEIDILISHSDVCVAVVCPLQRTVGGCSGLVIGSHLFRCPGTALCGACRPTRPRSPGGTMG</sequence>
<evidence type="ECO:0000313" key="1">
    <source>
        <dbReference type="EMBL" id="KAJ7991422.1"/>
    </source>
</evidence>
<dbReference type="EMBL" id="CM055753">
    <property type="protein sequence ID" value="KAJ7991422.1"/>
    <property type="molecule type" value="Genomic_DNA"/>
</dbReference>